<name>U7QJS2_9CYAN</name>
<dbReference type="PATRIC" id="fig|1348334.3.peg.1769"/>
<dbReference type="InterPro" id="IPR008538">
    <property type="entry name" value="Uma2"/>
</dbReference>
<evidence type="ECO:0000313" key="3">
    <source>
        <dbReference type="Proteomes" id="UP000017127"/>
    </source>
</evidence>
<gene>
    <name evidence="2" type="ORF">M595_1815</name>
</gene>
<dbReference type="InterPro" id="IPR012296">
    <property type="entry name" value="Nuclease_put_TT1808"/>
</dbReference>
<accession>U7QJS2</accession>
<evidence type="ECO:0000259" key="1">
    <source>
        <dbReference type="Pfam" id="PF05685"/>
    </source>
</evidence>
<feature type="domain" description="Putative restriction endonuclease" evidence="1">
    <location>
        <begin position="12"/>
        <end position="173"/>
    </location>
</feature>
<dbReference type="AlphaFoldDB" id="U7QJS2"/>
<sequence length="198" mass="22787">MIAVFEHHSLTPEEYLKLETQSPIKHEYIDGEVYAMAGTTDTHNTIALNLATLIRSHLRGTNCRVYFADIKARLEECNCFYYPDLLVTCDARDQETSTYKRFPKLIVEVLSASTEGFDRGDKFNDYQTLDCLEEYVLVNTKHQRVEIFQRHEQGGWIFKTYTPTEGTFPLQSLNLTVSLADLYEDVTLESHSTETPEA</sequence>
<reference evidence="2 3" key="1">
    <citation type="journal article" date="2013" name="Front. Microbiol.">
        <title>Comparative genomic analyses of the cyanobacterium, Lyngbya aestuarii BL J, a powerful hydrogen producer.</title>
        <authorList>
            <person name="Kothari A."/>
            <person name="Vaughn M."/>
            <person name="Garcia-Pichel F."/>
        </authorList>
    </citation>
    <scope>NUCLEOTIDE SEQUENCE [LARGE SCALE GENOMIC DNA]</scope>
    <source>
        <strain evidence="2 3">BL J</strain>
    </source>
</reference>
<comment type="caution">
    <text evidence="2">The sequence shown here is derived from an EMBL/GenBank/DDBJ whole genome shotgun (WGS) entry which is preliminary data.</text>
</comment>
<evidence type="ECO:0000313" key="2">
    <source>
        <dbReference type="EMBL" id="ERT08214.1"/>
    </source>
</evidence>
<dbReference type="CDD" id="cd06260">
    <property type="entry name" value="DUF820-like"/>
    <property type="match status" value="1"/>
</dbReference>
<keyword evidence="3" id="KW-1185">Reference proteome</keyword>
<dbReference type="Gene3D" id="3.90.1570.10">
    <property type="entry name" value="tt1808, chain A"/>
    <property type="match status" value="1"/>
</dbReference>
<dbReference type="SUPFAM" id="SSF52980">
    <property type="entry name" value="Restriction endonuclease-like"/>
    <property type="match status" value="1"/>
</dbReference>
<dbReference type="PANTHER" id="PTHR36558:SF1">
    <property type="entry name" value="RESTRICTION ENDONUCLEASE DOMAIN-CONTAINING PROTEIN-RELATED"/>
    <property type="match status" value="1"/>
</dbReference>
<organism evidence="2 3">
    <name type="scientific">Lyngbya aestuarii BL J</name>
    <dbReference type="NCBI Taxonomy" id="1348334"/>
    <lineage>
        <taxon>Bacteria</taxon>
        <taxon>Bacillati</taxon>
        <taxon>Cyanobacteriota</taxon>
        <taxon>Cyanophyceae</taxon>
        <taxon>Oscillatoriophycideae</taxon>
        <taxon>Oscillatoriales</taxon>
        <taxon>Microcoleaceae</taxon>
        <taxon>Lyngbya</taxon>
    </lineage>
</organism>
<dbReference type="EMBL" id="AUZM01000013">
    <property type="protein sequence ID" value="ERT08214.1"/>
    <property type="molecule type" value="Genomic_DNA"/>
</dbReference>
<dbReference type="InterPro" id="IPR011335">
    <property type="entry name" value="Restrct_endonuc-II-like"/>
</dbReference>
<dbReference type="RefSeq" id="WP_023065640.1">
    <property type="nucleotide sequence ID" value="NZ_AUZM01000013.1"/>
</dbReference>
<dbReference type="Proteomes" id="UP000017127">
    <property type="component" value="Unassembled WGS sequence"/>
</dbReference>
<keyword evidence="2" id="KW-0378">Hydrolase</keyword>
<dbReference type="OrthoDB" id="422510at2"/>
<keyword evidence="2" id="KW-0540">Nuclease</keyword>
<keyword evidence="2" id="KW-0255">Endonuclease</keyword>
<protein>
    <submittedName>
        <fullName evidence="2">Restriction endonuclease family protein</fullName>
    </submittedName>
</protein>
<dbReference type="Pfam" id="PF05685">
    <property type="entry name" value="Uma2"/>
    <property type="match status" value="1"/>
</dbReference>
<dbReference type="PANTHER" id="PTHR36558">
    <property type="entry name" value="GLR1098 PROTEIN"/>
    <property type="match status" value="1"/>
</dbReference>
<dbReference type="GO" id="GO:0004519">
    <property type="term" value="F:endonuclease activity"/>
    <property type="evidence" value="ECO:0007669"/>
    <property type="project" value="UniProtKB-KW"/>
</dbReference>
<proteinExistence type="predicted"/>